<feature type="compositionally biased region" description="Basic and acidic residues" evidence="20">
    <location>
        <begin position="153"/>
        <end position="167"/>
    </location>
</feature>
<protein>
    <recommendedName>
        <fullName evidence="17">DASH complex subunit DUO1</fullName>
    </recommendedName>
    <alternativeName>
        <fullName evidence="18">Outer kinetochore protein DUO1</fullName>
    </alternativeName>
</protein>
<keyword evidence="5" id="KW-0158">Chromosome</keyword>
<evidence type="ECO:0000256" key="12">
    <source>
        <dbReference type="ARBA" id="ARBA00023054"/>
    </source>
</evidence>
<keyword evidence="6" id="KW-0963">Cytoplasm</keyword>
<proteinExistence type="inferred from homology"/>
<comment type="subcellular location">
    <subcellularLocation>
        <location evidence="3">Chromosome</location>
        <location evidence="3">Centromere</location>
        <location evidence="3">Kinetochore</location>
    </subcellularLocation>
    <subcellularLocation>
        <location evidence="2">Cytoplasm</location>
        <location evidence="2">Cytoskeleton</location>
        <location evidence="2">Spindle</location>
    </subcellularLocation>
    <subcellularLocation>
        <location evidence="1">Nucleus</location>
    </subcellularLocation>
</comment>
<evidence type="ECO:0000256" key="9">
    <source>
        <dbReference type="ARBA" id="ARBA00022776"/>
    </source>
</evidence>
<dbReference type="Proteomes" id="UP000190831">
    <property type="component" value="Chromosome C"/>
</dbReference>
<keyword evidence="7" id="KW-0132">Cell division</keyword>
<feature type="region of interest" description="Disordered" evidence="20">
    <location>
        <begin position="153"/>
        <end position="215"/>
    </location>
</feature>
<accession>A0A1G4M9R9</accession>
<organism evidence="21 22">
    <name type="scientific">Lachancea fermentati</name>
    <name type="common">Zygosaccharomyces fermentati</name>
    <dbReference type="NCBI Taxonomy" id="4955"/>
    <lineage>
        <taxon>Eukaryota</taxon>
        <taxon>Fungi</taxon>
        <taxon>Dikarya</taxon>
        <taxon>Ascomycota</taxon>
        <taxon>Saccharomycotina</taxon>
        <taxon>Saccharomycetes</taxon>
        <taxon>Saccharomycetales</taxon>
        <taxon>Saccharomycetaceae</taxon>
        <taxon>Lachancea</taxon>
    </lineage>
</organism>
<dbReference type="GO" id="GO:0042729">
    <property type="term" value="C:DASH complex"/>
    <property type="evidence" value="ECO:0007669"/>
    <property type="project" value="InterPro"/>
</dbReference>
<evidence type="ECO:0000256" key="18">
    <source>
        <dbReference type="ARBA" id="ARBA00044358"/>
    </source>
</evidence>
<evidence type="ECO:0000256" key="15">
    <source>
        <dbReference type="ARBA" id="ARBA00023306"/>
    </source>
</evidence>
<evidence type="ECO:0000256" key="11">
    <source>
        <dbReference type="ARBA" id="ARBA00022838"/>
    </source>
</evidence>
<evidence type="ECO:0000256" key="3">
    <source>
        <dbReference type="ARBA" id="ARBA00004629"/>
    </source>
</evidence>
<evidence type="ECO:0000313" key="21">
    <source>
        <dbReference type="EMBL" id="SCW00570.1"/>
    </source>
</evidence>
<dbReference type="GO" id="GO:0007059">
    <property type="term" value="P:chromosome segregation"/>
    <property type="evidence" value="ECO:0007669"/>
    <property type="project" value="UniProtKB-KW"/>
</dbReference>
<evidence type="ECO:0000256" key="1">
    <source>
        <dbReference type="ARBA" id="ARBA00004123"/>
    </source>
</evidence>
<dbReference type="InterPro" id="IPR013960">
    <property type="entry name" value="DASH_Duo1"/>
</dbReference>
<keyword evidence="10" id="KW-0159">Chromosome partition</keyword>
<keyword evidence="8" id="KW-0493">Microtubule</keyword>
<keyword evidence="15" id="KW-0131">Cell cycle</keyword>
<dbReference type="GO" id="GO:0072686">
    <property type="term" value="C:mitotic spindle"/>
    <property type="evidence" value="ECO:0007669"/>
    <property type="project" value="InterPro"/>
</dbReference>
<evidence type="ECO:0000256" key="2">
    <source>
        <dbReference type="ARBA" id="ARBA00004186"/>
    </source>
</evidence>
<evidence type="ECO:0000313" key="22">
    <source>
        <dbReference type="Proteomes" id="UP000190831"/>
    </source>
</evidence>
<sequence length="215" mass="23846">MAEKTLDNSTINKLIPEIFDQMRVNLNVKKSVGPATFGSASNVTTQSLLEESKALDKIIPVIENLDKSLKMAGPQHLKRIQETCISTNKILDTWIKIQSQAGYAYDLMSSEPYLNCIGALQRDDNKTAENVLQSKRDEIATLKAALEEKKRSKLVETADREQPKDKQVSGSRTAVASKGRATSGIRKPTGIPRSTSRVARPTVTKPRANPRRPFR</sequence>
<evidence type="ECO:0000256" key="14">
    <source>
        <dbReference type="ARBA" id="ARBA00023242"/>
    </source>
</evidence>
<evidence type="ECO:0000256" key="19">
    <source>
        <dbReference type="SAM" id="Coils"/>
    </source>
</evidence>
<name>A0A1G4M9R9_LACFM</name>
<evidence type="ECO:0000256" key="10">
    <source>
        <dbReference type="ARBA" id="ARBA00022829"/>
    </source>
</evidence>
<evidence type="ECO:0000256" key="13">
    <source>
        <dbReference type="ARBA" id="ARBA00023212"/>
    </source>
</evidence>
<dbReference type="GO" id="GO:0051301">
    <property type="term" value="P:cell division"/>
    <property type="evidence" value="ECO:0007669"/>
    <property type="project" value="UniProtKB-KW"/>
</dbReference>
<keyword evidence="14" id="KW-0539">Nucleus</keyword>
<evidence type="ECO:0000256" key="16">
    <source>
        <dbReference type="ARBA" id="ARBA00023328"/>
    </source>
</evidence>
<evidence type="ECO:0000256" key="6">
    <source>
        <dbReference type="ARBA" id="ARBA00022490"/>
    </source>
</evidence>
<dbReference type="GO" id="GO:0000278">
    <property type="term" value="P:mitotic cell cycle"/>
    <property type="evidence" value="ECO:0007669"/>
    <property type="project" value="InterPro"/>
</dbReference>
<evidence type="ECO:0000256" key="4">
    <source>
        <dbReference type="ARBA" id="ARBA00005366"/>
    </source>
</evidence>
<keyword evidence="12 19" id="KW-0175">Coiled coil</keyword>
<reference evidence="21 22" key="1">
    <citation type="submission" date="2016-03" db="EMBL/GenBank/DDBJ databases">
        <authorList>
            <person name="Devillers H."/>
        </authorList>
    </citation>
    <scope>NUCLEOTIDE SEQUENCE [LARGE SCALE GENOMIC DNA]</scope>
    <source>
        <strain evidence="21">CBS 6772</strain>
    </source>
</reference>
<evidence type="ECO:0000256" key="20">
    <source>
        <dbReference type="SAM" id="MobiDB-lite"/>
    </source>
</evidence>
<evidence type="ECO:0000256" key="8">
    <source>
        <dbReference type="ARBA" id="ARBA00022701"/>
    </source>
</evidence>
<dbReference type="OrthoDB" id="4067138at2759"/>
<feature type="coiled-coil region" evidence="19">
    <location>
        <begin position="125"/>
        <end position="152"/>
    </location>
</feature>
<evidence type="ECO:0000256" key="5">
    <source>
        <dbReference type="ARBA" id="ARBA00022454"/>
    </source>
</evidence>
<dbReference type="AlphaFoldDB" id="A0A1G4M9R9"/>
<keyword evidence="13" id="KW-0206">Cytoskeleton</keyword>
<comment type="similarity">
    <text evidence="4">Belongs to the DASH complex DUO1 family.</text>
</comment>
<dbReference type="GO" id="GO:0005874">
    <property type="term" value="C:microtubule"/>
    <property type="evidence" value="ECO:0007669"/>
    <property type="project" value="UniProtKB-KW"/>
</dbReference>
<evidence type="ECO:0000256" key="17">
    <source>
        <dbReference type="ARBA" id="ARBA00044152"/>
    </source>
</evidence>
<keyword evidence="22" id="KW-1185">Reference proteome</keyword>
<keyword evidence="11" id="KW-0995">Kinetochore</keyword>
<dbReference type="STRING" id="4955.A0A1G4M9R9"/>
<dbReference type="Pfam" id="PF08651">
    <property type="entry name" value="DASH_Duo1"/>
    <property type="match status" value="1"/>
</dbReference>
<dbReference type="PANTHER" id="PTHR28216:SF1">
    <property type="entry name" value="DASH COMPLEX SUBUNIT DUO1"/>
    <property type="match status" value="1"/>
</dbReference>
<dbReference type="OMA" id="DTWIKIQ"/>
<evidence type="ECO:0000256" key="7">
    <source>
        <dbReference type="ARBA" id="ARBA00022618"/>
    </source>
</evidence>
<gene>
    <name evidence="21" type="ORF">LAFE_0C07118G</name>
</gene>
<keyword evidence="9" id="KW-0498">Mitosis</keyword>
<dbReference type="EMBL" id="LT598485">
    <property type="protein sequence ID" value="SCW00570.1"/>
    <property type="molecule type" value="Genomic_DNA"/>
</dbReference>
<keyword evidence="16" id="KW-0137">Centromere</keyword>
<dbReference type="PANTHER" id="PTHR28216">
    <property type="entry name" value="DASH COMPLEX SUBUNIT DUO1"/>
    <property type="match status" value="1"/>
</dbReference>